<evidence type="ECO:0000256" key="4">
    <source>
        <dbReference type="ARBA" id="ARBA00022968"/>
    </source>
</evidence>
<gene>
    <name evidence="12" type="ORF">DB88DRAFT_435432</name>
</gene>
<dbReference type="AlphaFoldDB" id="A0AAD9FUS8"/>
<sequence>MLSDHYSRSPISRTPLLANASNPGMSKRFSESSLASYDVASPARSSATLLPSGRFGPTANISPQNTGSPLRERDIGATIPVDDDDIDDALHTFSAKEKQDLTAPFDIASWRGWANGLTLLVLLAAIIVLFAGYPIINFYYGNSKSSGANTSGYNLGGINATGQYPDITGLPTLIDPDTPSDKRTYKGGDGKTWDLVFSDEFNKDGRTFYDGDDPFFQAMDIHYWPTGDFEWYDPSAVTTKDGHLLITMTQEPIHDLNFKSGMVQSWNKLCFNKNMYVEVSVSLPGVSTVGGFWPGVWLMGNLGRPGYGASTDAGMWPYSYDSCDIGILPNQTYLDKTGPDATLTTGSNGGPLSYLPGQRTPSCTCDGEPHPGPNNNVGRASPEIDIIEAQIVIDEGHGEVSQSFQIAPYDDYYQFDNTSGGTYEQYDKGITYFNTYLGGYYQQAVSSLTAIDNDIYIDQPGGNSGNFKMFGVEIMSNEKDRAKGWVTWYSQGVKSWTMYGSAVPDNPRTEVSQRLITEEPMALIFNLGASNNFQNVDFGNMIFPNYLRIDYIRVYQNDEGTVGCDPDVDHPTAAYIEKYSDVYNNPNLTTWEGAGYTFPKNKLTGC</sequence>
<feature type="transmembrane region" description="Helical" evidence="10">
    <location>
        <begin position="117"/>
        <end position="140"/>
    </location>
</feature>
<dbReference type="GO" id="GO:0005886">
    <property type="term" value="C:plasma membrane"/>
    <property type="evidence" value="ECO:0007669"/>
    <property type="project" value="TreeGrafter"/>
</dbReference>
<dbReference type="GO" id="GO:0006078">
    <property type="term" value="P:(1-&gt;6)-beta-D-glucan biosynthetic process"/>
    <property type="evidence" value="ECO:0007669"/>
    <property type="project" value="TreeGrafter"/>
</dbReference>
<evidence type="ECO:0000259" key="11">
    <source>
        <dbReference type="PROSITE" id="PS51762"/>
    </source>
</evidence>
<dbReference type="GO" id="GO:0015926">
    <property type="term" value="F:glucosidase activity"/>
    <property type="evidence" value="ECO:0007669"/>
    <property type="project" value="TreeGrafter"/>
</dbReference>
<name>A0AAD9FUS8_PAPLA</name>
<evidence type="ECO:0000256" key="10">
    <source>
        <dbReference type="SAM" id="Phobius"/>
    </source>
</evidence>
<dbReference type="FunFam" id="2.60.120.200:FF:000140">
    <property type="entry name" value="Beta-glucan synthesis-associated protein"/>
    <property type="match status" value="1"/>
</dbReference>
<dbReference type="FunFam" id="2.60.120.200:FF:000135">
    <property type="entry name" value="Related to KRE6-glucan synthase subunit"/>
    <property type="match status" value="1"/>
</dbReference>
<organism evidence="12 13">
    <name type="scientific">Papiliotrema laurentii</name>
    <name type="common">Cryptococcus laurentii</name>
    <dbReference type="NCBI Taxonomy" id="5418"/>
    <lineage>
        <taxon>Eukaryota</taxon>
        <taxon>Fungi</taxon>
        <taxon>Dikarya</taxon>
        <taxon>Basidiomycota</taxon>
        <taxon>Agaricomycotina</taxon>
        <taxon>Tremellomycetes</taxon>
        <taxon>Tremellales</taxon>
        <taxon>Rhynchogastremaceae</taxon>
        <taxon>Papiliotrema</taxon>
    </lineage>
</organism>
<keyword evidence="7" id="KW-0325">Glycoprotein</keyword>
<comment type="caution">
    <text evidence="12">The sequence shown here is derived from an EMBL/GenBank/DDBJ whole genome shotgun (WGS) entry which is preliminary data.</text>
</comment>
<protein>
    <submittedName>
        <fullName evidence="12">Glucosidase</fullName>
    </submittedName>
</protein>
<reference evidence="12" key="1">
    <citation type="submission" date="2023-02" db="EMBL/GenBank/DDBJ databases">
        <title>Identification and recombinant expression of a fungal hydrolase from Papiliotrema laurentii that hydrolyzes apple cutin and clears colloidal polyester polyurethane.</title>
        <authorList>
            <consortium name="DOE Joint Genome Institute"/>
            <person name="Roman V.A."/>
            <person name="Bojanowski C."/>
            <person name="Crable B.R."/>
            <person name="Wagner D.N."/>
            <person name="Hung C.S."/>
            <person name="Nadeau L.J."/>
            <person name="Schratz L."/>
            <person name="Haridas S."/>
            <person name="Pangilinan J."/>
            <person name="Lipzen A."/>
            <person name="Na H."/>
            <person name="Yan M."/>
            <person name="Ng V."/>
            <person name="Grigoriev I.V."/>
            <person name="Spatafora J.W."/>
            <person name="Barlow D."/>
            <person name="Biffinger J."/>
            <person name="Kelley-Loughnane N."/>
            <person name="Varaljay V.A."/>
            <person name="Crookes-Goodson W.J."/>
        </authorList>
    </citation>
    <scope>NUCLEOTIDE SEQUENCE</scope>
    <source>
        <strain evidence="12">5307AH</strain>
    </source>
</reference>
<feature type="domain" description="GH16" evidence="11">
    <location>
        <begin position="165"/>
        <end position="560"/>
    </location>
</feature>
<dbReference type="Gene3D" id="2.60.120.200">
    <property type="match status" value="2"/>
</dbReference>
<dbReference type="Proteomes" id="UP001182556">
    <property type="component" value="Unassembled WGS sequence"/>
</dbReference>
<keyword evidence="4" id="KW-0735">Signal-anchor</keyword>
<feature type="region of interest" description="Disordered" evidence="9">
    <location>
        <begin position="51"/>
        <end position="72"/>
    </location>
</feature>
<dbReference type="GO" id="GO:0031505">
    <property type="term" value="P:fungal-type cell wall organization"/>
    <property type="evidence" value="ECO:0007669"/>
    <property type="project" value="TreeGrafter"/>
</dbReference>
<keyword evidence="5 10" id="KW-1133">Transmembrane helix</keyword>
<dbReference type="CDD" id="cd02180">
    <property type="entry name" value="GH16_fungal_KRE6_glucanase"/>
    <property type="match status" value="1"/>
</dbReference>
<keyword evidence="8" id="KW-0961">Cell wall biogenesis/degradation</keyword>
<evidence type="ECO:0000256" key="2">
    <source>
        <dbReference type="ARBA" id="ARBA00010962"/>
    </source>
</evidence>
<evidence type="ECO:0000256" key="7">
    <source>
        <dbReference type="ARBA" id="ARBA00023180"/>
    </source>
</evidence>
<feature type="region of interest" description="Disordered" evidence="9">
    <location>
        <begin position="1"/>
        <end position="24"/>
    </location>
</feature>
<dbReference type="InterPro" id="IPR005629">
    <property type="entry name" value="Skn1/Kre6/Sbg1"/>
</dbReference>
<evidence type="ECO:0000256" key="8">
    <source>
        <dbReference type="ARBA" id="ARBA00023316"/>
    </source>
</evidence>
<dbReference type="EMBL" id="JAODAN010000002">
    <property type="protein sequence ID" value="KAK1926488.1"/>
    <property type="molecule type" value="Genomic_DNA"/>
</dbReference>
<dbReference type="PANTHER" id="PTHR31361">
    <property type="entry name" value="BETA-GLUCAN SYNTHESIS-ASSOCIATED PROTEIN KRE6-RELATED"/>
    <property type="match status" value="1"/>
</dbReference>
<dbReference type="InterPro" id="IPR013320">
    <property type="entry name" value="ConA-like_dom_sf"/>
</dbReference>
<accession>A0AAD9FUS8</accession>
<comment type="subcellular location">
    <subcellularLocation>
        <location evidence="1">Membrane</location>
        <topology evidence="1">Single-pass type II membrane protein</topology>
    </subcellularLocation>
</comment>
<evidence type="ECO:0000313" key="13">
    <source>
        <dbReference type="Proteomes" id="UP001182556"/>
    </source>
</evidence>
<feature type="compositionally biased region" description="Polar residues" evidence="9">
    <location>
        <begin position="59"/>
        <end position="68"/>
    </location>
</feature>
<keyword evidence="6 10" id="KW-0472">Membrane</keyword>
<dbReference type="SUPFAM" id="SSF49899">
    <property type="entry name" value="Concanavalin A-like lectins/glucanases"/>
    <property type="match status" value="1"/>
</dbReference>
<evidence type="ECO:0000256" key="3">
    <source>
        <dbReference type="ARBA" id="ARBA00022692"/>
    </source>
</evidence>
<dbReference type="GO" id="GO:0005789">
    <property type="term" value="C:endoplasmic reticulum membrane"/>
    <property type="evidence" value="ECO:0007669"/>
    <property type="project" value="TreeGrafter"/>
</dbReference>
<dbReference type="Pfam" id="PF03935">
    <property type="entry name" value="SKN1_KRE6_Sbg1"/>
    <property type="match status" value="1"/>
</dbReference>
<evidence type="ECO:0000256" key="9">
    <source>
        <dbReference type="SAM" id="MobiDB-lite"/>
    </source>
</evidence>
<evidence type="ECO:0000256" key="6">
    <source>
        <dbReference type="ARBA" id="ARBA00023136"/>
    </source>
</evidence>
<evidence type="ECO:0000313" key="12">
    <source>
        <dbReference type="EMBL" id="KAK1926488.1"/>
    </source>
</evidence>
<comment type="similarity">
    <text evidence="2">Belongs to the SKN1/KRE6 family.</text>
</comment>
<evidence type="ECO:0000256" key="5">
    <source>
        <dbReference type="ARBA" id="ARBA00022989"/>
    </source>
</evidence>
<keyword evidence="3 10" id="KW-0812">Transmembrane</keyword>
<dbReference type="PANTHER" id="PTHR31361:SF15">
    <property type="entry name" value="GH16 DOMAIN-CONTAINING PROTEIN"/>
    <property type="match status" value="1"/>
</dbReference>
<evidence type="ECO:0000256" key="1">
    <source>
        <dbReference type="ARBA" id="ARBA00004606"/>
    </source>
</evidence>
<keyword evidence="13" id="KW-1185">Reference proteome</keyword>
<dbReference type="PROSITE" id="PS51762">
    <property type="entry name" value="GH16_2"/>
    <property type="match status" value="1"/>
</dbReference>
<proteinExistence type="inferred from homology"/>
<dbReference type="InterPro" id="IPR000757">
    <property type="entry name" value="Beta-glucanase-like"/>
</dbReference>